<keyword evidence="2" id="KW-1185">Reference proteome</keyword>
<dbReference type="EMBL" id="JACVVK020000018">
    <property type="protein sequence ID" value="KAK7503790.1"/>
    <property type="molecule type" value="Genomic_DNA"/>
</dbReference>
<accession>A0ABD0LX95</accession>
<dbReference type="AlphaFoldDB" id="A0ABD0LX95"/>
<sequence length="103" mass="11485">MLDRSSQITVFRLHTVHCHGPARTSLIVSRNLTGSRTEIQPAVMMRLWPGITQLKLAPAHFLKPSLPTPTIRVSLDRQRSLSKPCDGDHSAVIAEFSFKLIIS</sequence>
<name>A0ABD0LX95_9CAEN</name>
<organism evidence="1 2">
    <name type="scientific">Batillaria attramentaria</name>
    <dbReference type="NCBI Taxonomy" id="370345"/>
    <lineage>
        <taxon>Eukaryota</taxon>
        <taxon>Metazoa</taxon>
        <taxon>Spiralia</taxon>
        <taxon>Lophotrochozoa</taxon>
        <taxon>Mollusca</taxon>
        <taxon>Gastropoda</taxon>
        <taxon>Caenogastropoda</taxon>
        <taxon>Sorbeoconcha</taxon>
        <taxon>Cerithioidea</taxon>
        <taxon>Batillariidae</taxon>
        <taxon>Batillaria</taxon>
    </lineage>
</organism>
<protein>
    <submittedName>
        <fullName evidence="1">Uncharacterized protein</fullName>
    </submittedName>
</protein>
<gene>
    <name evidence="1" type="ORF">BaRGS_00004913</name>
</gene>
<evidence type="ECO:0000313" key="1">
    <source>
        <dbReference type="EMBL" id="KAK7503790.1"/>
    </source>
</evidence>
<reference evidence="1 2" key="1">
    <citation type="journal article" date="2023" name="Sci. Data">
        <title>Genome assembly of the Korean intertidal mud-creeper Batillaria attramentaria.</title>
        <authorList>
            <person name="Patra A.K."/>
            <person name="Ho P.T."/>
            <person name="Jun S."/>
            <person name="Lee S.J."/>
            <person name="Kim Y."/>
            <person name="Won Y.J."/>
        </authorList>
    </citation>
    <scope>NUCLEOTIDE SEQUENCE [LARGE SCALE GENOMIC DNA]</scope>
    <source>
        <strain evidence="1">Wonlab-2016</strain>
    </source>
</reference>
<evidence type="ECO:0000313" key="2">
    <source>
        <dbReference type="Proteomes" id="UP001519460"/>
    </source>
</evidence>
<comment type="caution">
    <text evidence="1">The sequence shown here is derived from an EMBL/GenBank/DDBJ whole genome shotgun (WGS) entry which is preliminary data.</text>
</comment>
<proteinExistence type="predicted"/>
<dbReference type="Proteomes" id="UP001519460">
    <property type="component" value="Unassembled WGS sequence"/>
</dbReference>